<protein>
    <submittedName>
        <fullName evidence="1">Uncharacterized protein</fullName>
    </submittedName>
</protein>
<organism evidence="1 2">
    <name type="scientific">Cohnella silvisoli</name>
    <dbReference type="NCBI Taxonomy" id="2873699"/>
    <lineage>
        <taxon>Bacteria</taxon>
        <taxon>Bacillati</taxon>
        <taxon>Bacillota</taxon>
        <taxon>Bacilli</taxon>
        <taxon>Bacillales</taxon>
        <taxon>Paenibacillaceae</taxon>
        <taxon>Cohnella</taxon>
    </lineage>
</organism>
<dbReference type="Proteomes" id="UP001493487">
    <property type="component" value="Unassembled WGS sequence"/>
</dbReference>
<dbReference type="Gene3D" id="3.40.190.10">
    <property type="entry name" value="Periplasmic binding protein-like II"/>
    <property type="match status" value="1"/>
</dbReference>
<evidence type="ECO:0000313" key="2">
    <source>
        <dbReference type="Proteomes" id="UP001493487"/>
    </source>
</evidence>
<dbReference type="RefSeq" id="WP_232189722.1">
    <property type="nucleotide sequence ID" value="NZ_JAIOAP010000022.1"/>
</dbReference>
<comment type="caution">
    <text evidence="1">The sequence shown here is derived from an EMBL/GenBank/DDBJ whole genome shotgun (WGS) entry which is preliminary data.</text>
</comment>
<accession>A0ABV1L1Y9</accession>
<name>A0ABV1L1Y9_9BACL</name>
<keyword evidence="2" id="KW-1185">Reference proteome</keyword>
<dbReference type="EMBL" id="JASKHM010000020">
    <property type="protein sequence ID" value="MEQ4486297.1"/>
    <property type="molecule type" value="Genomic_DNA"/>
</dbReference>
<sequence length="86" mass="9704">MSLVVYNKDLFTKYEVPLPEDGMSWDSLLQLAARFPTSGTSEERIYGIKTNPYIYDLFHLGTSIGSTLGSWKAVLETSQKVIQSIR</sequence>
<reference evidence="1 2" key="1">
    <citation type="journal article" date="2023" name="Genome Announc.">
        <title>Pan-Genome Analyses of the Genus Cohnella and Proposal of the Novel Species Cohnella silvisoli sp. nov., Isolated from Forest Soil.</title>
        <authorList>
            <person name="Wang C."/>
            <person name="Mao L."/>
            <person name="Bao G."/>
            <person name="Zhu H."/>
        </authorList>
    </citation>
    <scope>NUCLEOTIDE SEQUENCE [LARGE SCALE GENOMIC DNA]</scope>
    <source>
        <strain evidence="1 2">NL03-T5-1</strain>
    </source>
</reference>
<proteinExistence type="predicted"/>
<evidence type="ECO:0000313" key="1">
    <source>
        <dbReference type="EMBL" id="MEQ4486297.1"/>
    </source>
</evidence>
<gene>
    <name evidence="1" type="ORF">QJS35_28330</name>
</gene>